<dbReference type="SUPFAM" id="SSF53383">
    <property type="entry name" value="PLP-dependent transferases"/>
    <property type="match status" value="1"/>
</dbReference>
<dbReference type="EMBL" id="LKAJ02000001">
    <property type="protein sequence ID" value="MCS5712410.1"/>
    <property type="molecule type" value="Genomic_DNA"/>
</dbReference>
<dbReference type="InterPro" id="IPR015421">
    <property type="entry name" value="PyrdxlP-dep_Trfase_major"/>
</dbReference>
<feature type="domain" description="Aminotransferase class I/classII large" evidence="10">
    <location>
        <begin position="37"/>
        <end position="361"/>
    </location>
</feature>
<evidence type="ECO:0000259" key="10">
    <source>
        <dbReference type="Pfam" id="PF00155"/>
    </source>
</evidence>
<feature type="modified residue" description="N6-(pyridoxal phosphate)lysine" evidence="9">
    <location>
        <position position="228"/>
    </location>
</feature>
<dbReference type="InterPro" id="IPR015422">
    <property type="entry name" value="PyrdxlP-dep_Trfase_small"/>
</dbReference>
<dbReference type="NCBIfam" id="TIGR01141">
    <property type="entry name" value="hisC"/>
    <property type="match status" value="1"/>
</dbReference>
<evidence type="ECO:0000256" key="3">
    <source>
        <dbReference type="ARBA" id="ARBA00007970"/>
    </source>
</evidence>
<dbReference type="Proteomes" id="UP000051497">
    <property type="component" value="Unassembled WGS sequence"/>
</dbReference>
<comment type="pathway">
    <text evidence="2 9">Amino-acid biosynthesis; L-histidine biosynthesis; L-histidine from 5-phospho-alpha-D-ribose 1-diphosphate: step 7/9.</text>
</comment>
<keyword evidence="9" id="KW-0368">Histidine biosynthesis</keyword>
<dbReference type="EC" id="2.6.1.9" evidence="9"/>
<reference evidence="12" key="3">
    <citation type="submission" date="2021-06" db="EMBL/GenBank/DDBJ databases">
        <title>Genomic Description and Analysis of Intracellular Bacteria, Candidatus Berkiella cookevillensis and Candidatus Berkiella aquae.</title>
        <authorList>
            <person name="Kidane D.T."/>
            <person name="Mehari Y.T."/>
            <person name="Rice F.C."/>
            <person name="Arivett B.A."/>
            <person name="Farone A.L."/>
            <person name="Berk S.G."/>
            <person name="Farone M.B."/>
        </authorList>
    </citation>
    <scope>NUCLEOTIDE SEQUENCE</scope>
    <source>
        <strain evidence="12">HT99</strain>
    </source>
</reference>
<dbReference type="Gene3D" id="3.40.640.10">
    <property type="entry name" value="Type I PLP-dependent aspartate aminotransferase-like (Major domain)"/>
    <property type="match status" value="1"/>
</dbReference>
<dbReference type="Pfam" id="PF00155">
    <property type="entry name" value="Aminotran_1_2"/>
    <property type="match status" value="1"/>
</dbReference>
<dbReference type="HAMAP" id="MF_01023">
    <property type="entry name" value="HisC_aminotrans_2"/>
    <property type="match status" value="1"/>
</dbReference>
<comment type="catalytic activity">
    <reaction evidence="8 9">
        <text>L-histidinol phosphate + 2-oxoglutarate = 3-(imidazol-4-yl)-2-oxopropyl phosphate + L-glutamate</text>
        <dbReference type="Rhea" id="RHEA:23744"/>
        <dbReference type="ChEBI" id="CHEBI:16810"/>
        <dbReference type="ChEBI" id="CHEBI:29985"/>
        <dbReference type="ChEBI" id="CHEBI:57766"/>
        <dbReference type="ChEBI" id="CHEBI:57980"/>
        <dbReference type="EC" id="2.6.1.9"/>
    </reaction>
</comment>
<keyword evidence="5 9" id="KW-0032">Aminotransferase</keyword>
<dbReference type="PROSITE" id="PS00599">
    <property type="entry name" value="AA_TRANSFER_CLASS_2"/>
    <property type="match status" value="1"/>
</dbReference>
<evidence type="ECO:0000256" key="1">
    <source>
        <dbReference type="ARBA" id="ARBA00001933"/>
    </source>
</evidence>
<keyword evidence="7 9" id="KW-0663">Pyridoxal phosphate</keyword>
<comment type="caution">
    <text evidence="11">The sequence shown here is derived from an EMBL/GenBank/DDBJ whole genome shotgun (WGS) entry which is preliminary data.</text>
</comment>
<keyword evidence="13" id="KW-1185">Reference proteome</keyword>
<dbReference type="InterPro" id="IPR015424">
    <property type="entry name" value="PyrdxlP-dep_Trfase"/>
</dbReference>
<evidence type="ECO:0000256" key="9">
    <source>
        <dbReference type="HAMAP-Rule" id="MF_01023"/>
    </source>
</evidence>
<dbReference type="RefSeq" id="WP_075065440.1">
    <property type="nucleotide sequence ID" value="NZ_LKAJ02000001.1"/>
</dbReference>
<dbReference type="PANTHER" id="PTHR43643">
    <property type="entry name" value="HISTIDINOL-PHOSPHATE AMINOTRANSFERASE 2"/>
    <property type="match status" value="1"/>
</dbReference>
<dbReference type="GO" id="GO:0004400">
    <property type="term" value="F:histidinol-phosphate transaminase activity"/>
    <property type="evidence" value="ECO:0007669"/>
    <property type="project" value="UniProtKB-UniRule"/>
</dbReference>
<organism evidence="11">
    <name type="scientific">Candidatus Berkiella aquae</name>
    <dbReference type="NCBI Taxonomy" id="295108"/>
    <lineage>
        <taxon>Bacteria</taxon>
        <taxon>Pseudomonadati</taxon>
        <taxon>Pseudomonadota</taxon>
        <taxon>Gammaproteobacteria</taxon>
        <taxon>Candidatus Berkiellales</taxon>
        <taxon>Candidatus Berkiellaceae</taxon>
        <taxon>Candidatus Berkiella</taxon>
    </lineage>
</organism>
<dbReference type="STRING" id="295108.HT99x_00811"/>
<dbReference type="InterPro" id="IPR050106">
    <property type="entry name" value="HistidinolP_aminotransfase"/>
</dbReference>
<keyword evidence="9" id="KW-0028">Amino-acid biosynthesis</keyword>
<gene>
    <name evidence="11" type="primary">hisC2</name>
    <name evidence="9" type="synonym">hisC</name>
    <name evidence="11" type="ORF">HT99x_00811</name>
    <name evidence="12" type="ORF">HT99x_013290</name>
</gene>
<evidence type="ECO:0000256" key="5">
    <source>
        <dbReference type="ARBA" id="ARBA00022576"/>
    </source>
</evidence>
<comment type="cofactor">
    <cofactor evidence="1 9">
        <name>pyridoxal 5'-phosphate</name>
        <dbReference type="ChEBI" id="CHEBI:597326"/>
    </cofactor>
</comment>
<evidence type="ECO:0000256" key="7">
    <source>
        <dbReference type="ARBA" id="ARBA00022898"/>
    </source>
</evidence>
<dbReference type="UniPathway" id="UPA00031">
    <property type="reaction ID" value="UER00012"/>
</dbReference>
<dbReference type="PATRIC" id="fig|1590043.3.peg.810"/>
<evidence type="ECO:0000256" key="2">
    <source>
        <dbReference type="ARBA" id="ARBA00005011"/>
    </source>
</evidence>
<proteinExistence type="inferred from homology"/>
<dbReference type="EMBL" id="LKAJ01000002">
    <property type="protein sequence ID" value="KRG22389.1"/>
    <property type="molecule type" value="Genomic_DNA"/>
</dbReference>
<evidence type="ECO:0000256" key="6">
    <source>
        <dbReference type="ARBA" id="ARBA00022679"/>
    </source>
</evidence>
<dbReference type="InterPro" id="IPR005861">
    <property type="entry name" value="HisP_aminotrans"/>
</dbReference>
<dbReference type="InterPro" id="IPR001917">
    <property type="entry name" value="Aminotrans_II_pyridoxalP_BS"/>
</dbReference>
<dbReference type="AlphaFoldDB" id="A0A0Q9YNL0"/>
<evidence type="ECO:0000313" key="13">
    <source>
        <dbReference type="Proteomes" id="UP000051497"/>
    </source>
</evidence>
<reference evidence="12" key="2">
    <citation type="journal article" date="2016" name="Genome Announc.">
        <title>Draft Genome Sequences of Two Novel Amoeba-Resistant Intranuclear Bacteria, 'Candidatus Berkiella cookevillensis' and 'Candidatus Berkiella aquae'.</title>
        <authorList>
            <person name="Mehari Y.T."/>
            <person name="Arivett B.A."/>
            <person name="Farone A.L."/>
            <person name="Gunderson J.H."/>
            <person name="Farone M.B."/>
        </authorList>
    </citation>
    <scope>NUCLEOTIDE SEQUENCE</scope>
    <source>
        <strain evidence="12">HT99</strain>
    </source>
</reference>
<comment type="subunit">
    <text evidence="4 9">Homodimer.</text>
</comment>
<reference evidence="11" key="1">
    <citation type="submission" date="2015-09" db="EMBL/GenBank/DDBJ databases">
        <title>Draft Genome Sequences of Two Novel Amoeba-resistant Intranuclear Bacteria, Candidatus Berkiella cookevillensis and Candidatus Berkiella aquae.</title>
        <authorList>
            <person name="Mehari Y.T."/>
            <person name="Arivett B.A."/>
            <person name="Farone A.L."/>
            <person name="Gunderson J.H."/>
            <person name="Farone M.B."/>
        </authorList>
    </citation>
    <scope>NUCLEOTIDE SEQUENCE [LARGE SCALE GENOMIC DNA]</scope>
    <source>
        <strain evidence="11">HT99</strain>
    </source>
</reference>
<dbReference type="InterPro" id="IPR004839">
    <property type="entry name" value="Aminotransferase_I/II_large"/>
</dbReference>
<protein>
    <recommendedName>
        <fullName evidence="9">Histidinol-phosphate aminotransferase</fullName>
        <ecNumber evidence="9">2.6.1.9</ecNumber>
    </recommendedName>
    <alternativeName>
        <fullName evidence="9">Imidazole acetol-phosphate transaminase</fullName>
    </alternativeName>
</protein>
<dbReference type="GO" id="GO:0000105">
    <property type="term" value="P:L-histidine biosynthetic process"/>
    <property type="evidence" value="ECO:0007669"/>
    <property type="project" value="UniProtKB-UniRule"/>
</dbReference>
<evidence type="ECO:0000256" key="4">
    <source>
        <dbReference type="ARBA" id="ARBA00011738"/>
    </source>
</evidence>
<name>A0A0Q9YNL0_9GAMM</name>
<sequence length="369" mass="40945">MTFDPTHLVRSDILNLKPYQPGKPIAEVEQEYGLSAVIKLASNENPLGFSPSLTQAMMSSMTELMRYPDGGCLALKAALAKHLNVSPNQLLMGNGSEDVLRILLQAFVFGHKHLMISQYAFMAYKILAHGLGISVKEIPENHFQTDLGAMLAALTPETGMIILANPNNPTGTYINQQTLCDFLDKIPHDVIVVCDEAYYEYVLEKDYPQTLALLQQYPNLIVTRTFSKAYGLAGLRVGYGIAHESIIDLANRIRQPFNVNHLGQIAALTALKDQAFVKKCILLNEQGKKQFYEGLTALGLNYIPTVGNFILIDVKQPGKDVYQALLRQGVIVRPLDPYGLMNYIRITIGTEQENAQCLKALHQTILEPV</sequence>
<dbReference type="Gene3D" id="3.90.1150.10">
    <property type="entry name" value="Aspartate Aminotransferase, domain 1"/>
    <property type="match status" value="1"/>
</dbReference>
<comment type="similarity">
    <text evidence="3 9">Belongs to the class-II pyridoxal-phosphate-dependent aminotransferase family. Histidinol-phosphate aminotransferase subfamily.</text>
</comment>
<dbReference type="CDD" id="cd00609">
    <property type="entry name" value="AAT_like"/>
    <property type="match status" value="1"/>
</dbReference>
<dbReference type="OrthoDB" id="9813612at2"/>
<dbReference type="PANTHER" id="PTHR43643:SF3">
    <property type="entry name" value="HISTIDINOL-PHOSPHATE AMINOTRANSFERASE"/>
    <property type="match status" value="1"/>
</dbReference>
<accession>A0A0Q9YNL0</accession>
<dbReference type="GO" id="GO:0030170">
    <property type="term" value="F:pyridoxal phosphate binding"/>
    <property type="evidence" value="ECO:0007669"/>
    <property type="project" value="InterPro"/>
</dbReference>
<keyword evidence="6 9" id="KW-0808">Transferase</keyword>
<evidence type="ECO:0000256" key="8">
    <source>
        <dbReference type="ARBA" id="ARBA00047481"/>
    </source>
</evidence>
<evidence type="ECO:0000313" key="12">
    <source>
        <dbReference type="EMBL" id="MCS5712410.1"/>
    </source>
</evidence>
<evidence type="ECO:0000313" key="11">
    <source>
        <dbReference type="EMBL" id="KRG22389.1"/>
    </source>
</evidence>